<gene>
    <name evidence="1" type="ORF">C5E00_01965</name>
</gene>
<dbReference type="OrthoDB" id="9816185at2"/>
<protein>
    <recommendedName>
        <fullName evidence="3">HNH nuclease domain-containing protein</fullName>
    </recommendedName>
</protein>
<accession>A0A8B3F4C0</accession>
<evidence type="ECO:0008006" key="3">
    <source>
        <dbReference type="Google" id="ProtNLM"/>
    </source>
</evidence>
<dbReference type="GeneID" id="45849950"/>
<proteinExistence type="predicted"/>
<dbReference type="EMBL" id="PSZG01000001">
    <property type="protein sequence ID" value="RKO75636.1"/>
    <property type="molecule type" value="Genomic_DNA"/>
</dbReference>
<dbReference type="Proteomes" id="UP000269665">
    <property type="component" value="Unassembled WGS sequence"/>
</dbReference>
<comment type="caution">
    <text evidence="1">The sequence shown here is derived from an EMBL/GenBank/DDBJ whole genome shotgun (WGS) entry which is preliminary data.</text>
</comment>
<evidence type="ECO:0000313" key="1">
    <source>
        <dbReference type="EMBL" id="RKO75636.1"/>
    </source>
</evidence>
<dbReference type="KEGG" id="ppar:A8F97_10795"/>
<dbReference type="RefSeq" id="WP_033071180.1">
    <property type="nucleotide sequence ID" value="NZ_CP015749.1"/>
</dbReference>
<organism evidence="1 2">
    <name type="scientific">Pectobacterium parmentieri</name>
    <dbReference type="NCBI Taxonomy" id="1905730"/>
    <lineage>
        <taxon>Bacteria</taxon>
        <taxon>Pseudomonadati</taxon>
        <taxon>Pseudomonadota</taxon>
        <taxon>Gammaproteobacteria</taxon>
        <taxon>Enterobacterales</taxon>
        <taxon>Pectobacteriaceae</taxon>
        <taxon>Pectobacterium</taxon>
    </lineage>
</organism>
<evidence type="ECO:0000313" key="2">
    <source>
        <dbReference type="Proteomes" id="UP000269665"/>
    </source>
</evidence>
<sequence length="395" mass="46222">MISTSSTFDSKFIGIYKSTIIVQKVIPSLTLLRQKVCVKYLSAFDLCFSEKKVTSMVLCPADKLEQHINFIEDNFLLLIERFNPSRYLKNIHLDDEVDNLNARQDANKINEIKGVLIVDFTINLKNDYFLKKHLLSKLQKSKTPTQTLNVLKDINNIIKGCSKKRKKYYEVNYPDWLNELPDSFKYKDVSDNYGFDIVTKFDLRFCPYCNDEPIPTIVGVNRNYRTAIDHFYPKARYPFLAVSLYNFIPAGTRCNSGFKSEADMVGYFNPSIHKLKKEALFDFTFSPDNKIQHDTLIVSLNKNDDLLNKNISLFELESVYNNDECKIEIEKIHERILHHRSLGDEHLDSILSSEQLIRREFNVDLFISAKHVRWQKYLVDFLNQICSRDYTIKLL</sequence>
<dbReference type="AlphaFoldDB" id="A0A8B3F4C0"/>
<reference evidence="1 2" key="1">
    <citation type="journal article" date="2018" name="BMC Genomics">
        <title>High genomic variability in the plant pathogenic bacterium Pectobacterium parmentieri deciphered from de novo assembled complete genomes.</title>
        <authorList>
            <person name="Zoledowska S."/>
            <person name="Motyka-Pomagruk A."/>
            <person name="Sledz W."/>
            <person name="Mengoni A."/>
            <person name="Lojkowska E."/>
        </authorList>
    </citation>
    <scope>NUCLEOTIDE SEQUENCE [LARGE SCALE GENOMIC DNA]</scope>
    <source>
        <strain evidence="1 2">IFB5626</strain>
    </source>
</reference>
<name>A0A8B3F4C0_PECPM</name>